<proteinExistence type="predicted"/>
<dbReference type="RefSeq" id="WP_051290812.1">
    <property type="nucleotide sequence ID" value="NZ_JAWZLG010000034.1"/>
</dbReference>
<comment type="caution">
    <text evidence="1">The sequence shown here is derived from an EMBL/GenBank/DDBJ whole genome shotgun (WGS) entry which is preliminary data.</text>
</comment>
<dbReference type="AlphaFoldDB" id="A0A4Y8LBP8"/>
<evidence type="ECO:0000313" key="1">
    <source>
        <dbReference type="EMBL" id="TFD98862.1"/>
    </source>
</evidence>
<dbReference type="EMBL" id="SOML01000001">
    <property type="protein sequence ID" value="TFD98862.1"/>
    <property type="molecule type" value="Genomic_DNA"/>
</dbReference>
<organism evidence="1 2">
    <name type="scientific">Dysgonomonas capnocytophagoides</name>
    <dbReference type="NCBI Taxonomy" id="45254"/>
    <lineage>
        <taxon>Bacteria</taxon>
        <taxon>Pseudomonadati</taxon>
        <taxon>Bacteroidota</taxon>
        <taxon>Bacteroidia</taxon>
        <taxon>Bacteroidales</taxon>
        <taxon>Dysgonomonadaceae</taxon>
        <taxon>Dysgonomonas</taxon>
    </lineage>
</organism>
<keyword evidence="2" id="KW-1185">Reference proteome</keyword>
<protein>
    <submittedName>
        <fullName evidence="1">Murein L,D-transpeptidase catalytic domain family protein</fullName>
    </submittedName>
</protein>
<dbReference type="STRING" id="1121485.GCA_000426485_00052"/>
<name>A0A4Y8LBP8_9BACT</name>
<dbReference type="Pfam" id="PF13645">
    <property type="entry name" value="YkuD_2"/>
    <property type="match status" value="1"/>
</dbReference>
<sequence>MQRIFIYLLLFIIPVSKSNTESKTVDKPEENNSVSECYQLYTDMHLQNEVNYKAFEEAYTGYQKVKEIKKNIVTLIDFTKPSTENRLFVLDMKSRKVLYSTLVSHGKNSGEKYATSFSNENNSLQSSLGFYITENTYQGKNGYSLILNGLEKGINDHAKQRAIVVHGAAYSNPSVIKSGRLGRSFGCPALPQNLSRPIINTIKDGSLLFIYANNEKYRKDSPILSM</sequence>
<dbReference type="PANTHER" id="PTHR38477:SF1">
    <property type="entry name" value="MUREIN L,D-TRANSPEPTIDASE CATALYTIC DOMAIN FAMILY PROTEIN"/>
    <property type="match status" value="1"/>
</dbReference>
<dbReference type="InterPro" id="IPR032676">
    <property type="entry name" value="YkuD_2"/>
</dbReference>
<accession>A0A4Y8LBP8</accession>
<evidence type="ECO:0000313" key="2">
    <source>
        <dbReference type="Proteomes" id="UP000297861"/>
    </source>
</evidence>
<reference evidence="1 2" key="1">
    <citation type="submission" date="2019-03" db="EMBL/GenBank/DDBJ databases">
        <title>San Antonio Military Medical Center submission to MRSN (WRAIR), pending publication.</title>
        <authorList>
            <person name="Blyth D.M."/>
            <person name="Mccarthy S.L."/>
            <person name="Schall S.E."/>
            <person name="Stam J.A."/>
            <person name="Ong A.C."/>
            <person name="Mcgann P.T."/>
        </authorList>
    </citation>
    <scope>NUCLEOTIDE SEQUENCE [LARGE SCALE GENOMIC DNA]</scope>
    <source>
        <strain evidence="1 2">MRSN571793</strain>
    </source>
</reference>
<dbReference type="PANTHER" id="PTHR38477">
    <property type="entry name" value="HYPOTHETICAL EXPORTED PROTEIN"/>
    <property type="match status" value="1"/>
</dbReference>
<dbReference type="OrthoDB" id="9815195at2"/>
<gene>
    <name evidence="1" type="ORF">E2605_01900</name>
</gene>
<dbReference type="Proteomes" id="UP000297861">
    <property type="component" value="Unassembled WGS sequence"/>
</dbReference>